<protein>
    <submittedName>
        <fullName evidence="1">Phage tail protein</fullName>
    </submittedName>
</protein>
<evidence type="ECO:0000313" key="1">
    <source>
        <dbReference type="EMBL" id="TXE26924.1"/>
    </source>
</evidence>
<dbReference type="AlphaFoldDB" id="A0A9X9G1M5"/>
<proteinExistence type="predicted"/>
<dbReference type="Pfam" id="PF05489">
    <property type="entry name" value="Phage_tail_X"/>
    <property type="match status" value="1"/>
</dbReference>
<evidence type="ECO:0000313" key="2">
    <source>
        <dbReference type="Proteomes" id="UP000321307"/>
    </source>
</evidence>
<dbReference type="EMBL" id="VOUP01000012">
    <property type="protein sequence ID" value="TXE26924.1"/>
    <property type="molecule type" value="Genomic_DNA"/>
</dbReference>
<dbReference type="InterPro" id="IPR008861">
    <property type="entry name" value="GpX-like"/>
</dbReference>
<dbReference type="RefSeq" id="WP_147838693.1">
    <property type="nucleotide sequence ID" value="NZ_VOUP01000012.1"/>
</dbReference>
<organism evidence="1 2">
    <name type="scientific">Serratia ureilytica</name>
    <dbReference type="NCBI Taxonomy" id="300181"/>
    <lineage>
        <taxon>Bacteria</taxon>
        <taxon>Pseudomonadati</taxon>
        <taxon>Pseudomonadota</taxon>
        <taxon>Gammaproteobacteria</taxon>
        <taxon>Enterobacterales</taxon>
        <taxon>Yersiniaceae</taxon>
        <taxon>Serratia</taxon>
    </lineage>
</organism>
<dbReference type="Proteomes" id="UP000321307">
    <property type="component" value="Unassembled WGS sequence"/>
</dbReference>
<accession>A0A9X9G1M5</accession>
<sequence>MKVYTQQHDTVDQLCLRHYGKTQGATEAVFSANPGLADAGIVLPQGYPVEMPDIVAPTTQDTVQLWD</sequence>
<reference evidence="1 2" key="1">
    <citation type="submission" date="2019-07" db="EMBL/GenBank/DDBJ databases">
        <title>Serratia strains were isolated from fresh produce.</title>
        <authorList>
            <person name="Cho G.-S."/>
            <person name="Stein M."/>
            <person name="Lee W."/>
            <person name="Suh S.H."/>
            <person name="Franz C.M.A.P."/>
        </authorList>
    </citation>
    <scope>NUCLEOTIDE SEQUENCE [LARGE SCALE GENOMIC DNA]</scope>
    <source>
        <strain evidence="1 2">S17</strain>
    </source>
</reference>
<gene>
    <name evidence="1" type="ORF">FOT63_18495</name>
</gene>
<name>A0A9X9G1M5_9GAMM</name>
<comment type="caution">
    <text evidence="1">The sequence shown here is derived from an EMBL/GenBank/DDBJ whole genome shotgun (WGS) entry which is preliminary data.</text>
</comment>